<dbReference type="Gene3D" id="3.40.630.10">
    <property type="entry name" value="Zn peptidases"/>
    <property type="match status" value="1"/>
</dbReference>
<dbReference type="Proteomes" id="UP000223913">
    <property type="component" value="Unassembled WGS sequence"/>
</dbReference>
<organism evidence="7 8">
    <name type="scientific">Flavilitoribacter nigricans (strain ATCC 23147 / DSM 23189 / NBRC 102662 / NCIMB 1420 / SS-2)</name>
    <name type="common">Lewinella nigricans</name>
    <dbReference type="NCBI Taxonomy" id="1122177"/>
    <lineage>
        <taxon>Bacteria</taxon>
        <taxon>Pseudomonadati</taxon>
        <taxon>Bacteroidota</taxon>
        <taxon>Saprospiria</taxon>
        <taxon>Saprospirales</taxon>
        <taxon>Lewinellaceae</taxon>
        <taxon>Flavilitoribacter</taxon>
    </lineage>
</organism>
<dbReference type="PANTHER" id="PTHR45962">
    <property type="entry name" value="N-FATTY-ACYL-AMINO ACID SYNTHASE/HYDROLASE PM20D1"/>
    <property type="match status" value="1"/>
</dbReference>
<keyword evidence="4" id="KW-0378">Hydrolase</keyword>
<evidence type="ECO:0000259" key="6">
    <source>
        <dbReference type="Pfam" id="PF07687"/>
    </source>
</evidence>
<evidence type="ECO:0000256" key="3">
    <source>
        <dbReference type="ARBA" id="ARBA00022723"/>
    </source>
</evidence>
<dbReference type="Pfam" id="PF07687">
    <property type="entry name" value="M20_dimer"/>
    <property type="match status" value="1"/>
</dbReference>
<keyword evidence="3" id="KW-0479">Metal-binding</keyword>
<reference evidence="7 8" key="1">
    <citation type="submission" date="2017-10" db="EMBL/GenBank/DDBJ databases">
        <title>The draft genome sequence of Lewinella nigricans NBRC 102662.</title>
        <authorList>
            <person name="Wang K."/>
        </authorList>
    </citation>
    <scope>NUCLEOTIDE SEQUENCE [LARGE SCALE GENOMIC DNA]</scope>
    <source>
        <strain evidence="7 8">NBRC 102662</strain>
    </source>
</reference>
<evidence type="ECO:0000313" key="7">
    <source>
        <dbReference type="EMBL" id="PHN08102.1"/>
    </source>
</evidence>
<dbReference type="SUPFAM" id="SSF55031">
    <property type="entry name" value="Bacterial exopeptidase dimerisation domain"/>
    <property type="match status" value="1"/>
</dbReference>
<comment type="caution">
    <text evidence="7">The sequence shown here is derived from an EMBL/GenBank/DDBJ whole genome shotgun (WGS) entry which is preliminary data.</text>
</comment>
<dbReference type="EMBL" id="PDUD01000002">
    <property type="protein sequence ID" value="PHN08102.1"/>
    <property type="molecule type" value="Genomic_DNA"/>
</dbReference>
<gene>
    <name evidence="7" type="ORF">CRP01_01920</name>
</gene>
<dbReference type="Pfam" id="PF01546">
    <property type="entry name" value="Peptidase_M20"/>
    <property type="match status" value="1"/>
</dbReference>
<name>A0A2D0NHX0_FLAN2</name>
<keyword evidence="5" id="KW-0862">Zinc</keyword>
<evidence type="ECO:0000256" key="5">
    <source>
        <dbReference type="ARBA" id="ARBA00022833"/>
    </source>
</evidence>
<feature type="domain" description="Peptidase M20 dimerisation" evidence="6">
    <location>
        <begin position="236"/>
        <end position="379"/>
    </location>
</feature>
<dbReference type="SUPFAM" id="SSF53187">
    <property type="entry name" value="Zn-dependent exopeptidases"/>
    <property type="match status" value="1"/>
</dbReference>
<dbReference type="InterPro" id="IPR011650">
    <property type="entry name" value="Peptidase_M20_dimer"/>
</dbReference>
<dbReference type="AlphaFoldDB" id="A0A2D0NHX0"/>
<dbReference type="OrthoDB" id="9792335at2"/>
<comment type="similarity">
    <text evidence="1">Belongs to the peptidase M20A family.</text>
</comment>
<keyword evidence="8" id="KW-1185">Reference proteome</keyword>
<dbReference type="PROSITE" id="PS00758">
    <property type="entry name" value="ARGE_DAPE_CPG2_1"/>
    <property type="match status" value="1"/>
</dbReference>
<dbReference type="RefSeq" id="WP_099148305.1">
    <property type="nucleotide sequence ID" value="NZ_PDUD01000002.1"/>
</dbReference>
<keyword evidence="2" id="KW-0645">Protease</keyword>
<dbReference type="Gene3D" id="3.30.70.360">
    <property type="match status" value="1"/>
</dbReference>
<evidence type="ECO:0000313" key="8">
    <source>
        <dbReference type="Proteomes" id="UP000223913"/>
    </source>
</evidence>
<proteinExistence type="inferred from homology"/>
<accession>A0A2D0NHX0</accession>
<dbReference type="InterPro" id="IPR036264">
    <property type="entry name" value="Bact_exopeptidase_dim_dom"/>
</dbReference>
<dbReference type="InterPro" id="IPR047177">
    <property type="entry name" value="Pept_M20A"/>
</dbReference>
<dbReference type="InterPro" id="IPR002933">
    <property type="entry name" value="Peptidase_M20"/>
</dbReference>
<dbReference type="GO" id="GO:0008233">
    <property type="term" value="F:peptidase activity"/>
    <property type="evidence" value="ECO:0007669"/>
    <property type="project" value="UniProtKB-KW"/>
</dbReference>
<dbReference type="Gene3D" id="1.10.150.900">
    <property type="match status" value="1"/>
</dbReference>
<dbReference type="InterPro" id="IPR001261">
    <property type="entry name" value="ArgE/DapE_CS"/>
</dbReference>
<evidence type="ECO:0000256" key="1">
    <source>
        <dbReference type="ARBA" id="ARBA00006247"/>
    </source>
</evidence>
<evidence type="ECO:0000256" key="2">
    <source>
        <dbReference type="ARBA" id="ARBA00022670"/>
    </source>
</evidence>
<dbReference type="GO" id="GO:0006508">
    <property type="term" value="P:proteolysis"/>
    <property type="evidence" value="ECO:0007669"/>
    <property type="project" value="UniProtKB-KW"/>
</dbReference>
<protein>
    <recommendedName>
        <fullName evidence="6">Peptidase M20 dimerisation domain-containing protein</fullName>
    </recommendedName>
</protein>
<sequence length="485" mass="54030">MKRIFIGITVLITLFLMLLLFRSMTSPSRQKDYPAVSIPEISPEAKRHLAEAISIPTISFGEESRFDSTAFQRYADFISRNYPLVDSLLEKKTFNDFSYLYHWKGSGDERDPILLMSHYDVVPVEPATIHNWRQPPYSGAIVADTIWGRGAIDDKTAGIAILETFEQLLQEGYRPRRDIYVALSHDEEKGGSRGASSMAAYLQERGVRFDYILDEGGAITEGIIPGVEKEVALVGIAEKGYLNLELSTSLSGGHSSIPLGTNSIDVLTAGLARLRANPFPARISEPLKLFFDYLGPESTLAMKFAFTNADVLEPLILQGLSQIPQGKANIRTTMVPTIFSSGIKENVIPKVASANINLRIIPGETVESAIAYVRKTLDDDRIRIQAQDGASDPSKVSDVESEAYEMVCRSVREIFREVVVAPHLLVGGTDSRYFAELTDHIFRFRPLRVNPDNIQSFHGLNERVTVADLENSIRFYYQLVRNSAS</sequence>
<dbReference type="GO" id="GO:0046872">
    <property type="term" value="F:metal ion binding"/>
    <property type="evidence" value="ECO:0007669"/>
    <property type="project" value="UniProtKB-KW"/>
</dbReference>
<evidence type="ECO:0000256" key="4">
    <source>
        <dbReference type="ARBA" id="ARBA00022801"/>
    </source>
</evidence>
<dbReference type="PANTHER" id="PTHR45962:SF1">
    <property type="entry name" value="N-FATTY-ACYL-AMINO ACID SYNTHASE_HYDROLASE PM20D1"/>
    <property type="match status" value="1"/>
</dbReference>
<dbReference type="FunFam" id="1.10.150.900:FF:000003">
    <property type="entry name" value="N-fatty-acyl-amino acid synthase/hydrolase PM20D1"/>
    <property type="match status" value="1"/>
</dbReference>